<dbReference type="InterPro" id="IPR002058">
    <property type="entry name" value="PAP_assoc"/>
</dbReference>
<dbReference type="FunFam" id="3.30.460.10:FF:000006">
    <property type="entry name" value="non-canonical poly(A) RNA polymerase PAPD5"/>
    <property type="match status" value="1"/>
</dbReference>
<dbReference type="GO" id="GO:0043634">
    <property type="term" value="P:polyadenylation-dependent ncRNA catabolic process"/>
    <property type="evidence" value="ECO:0007669"/>
    <property type="project" value="TreeGrafter"/>
</dbReference>
<keyword evidence="5" id="KW-0479">Metal-binding</keyword>
<evidence type="ECO:0000313" key="9">
    <source>
        <dbReference type="EMBL" id="CAG8467907.1"/>
    </source>
</evidence>
<dbReference type="SUPFAM" id="SSF81631">
    <property type="entry name" value="PAP/OAS1 substrate-binding domain"/>
    <property type="match status" value="1"/>
</dbReference>
<dbReference type="GO" id="GO:0005730">
    <property type="term" value="C:nucleolus"/>
    <property type="evidence" value="ECO:0007669"/>
    <property type="project" value="TreeGrafter"/>
</dbReference>
<keyword evidence="4" id="KW-0808">Transferase</keyword>
<evidence type="ECO:0000256" key="5">
    <source>
        <dbReference type="ARBA" id="ARBA00022723"/>
    </source>
</evidence>
<dbReference type="EMBL" id="CAJVPI010000053">
    <property type="protein sequence ID" value="CAG8467907.1"/>
    <property type="molecule type" value="Genomic_DNA"/>
</dbReference>
<dbReference type="PANTHER" id="PTHR23092">
    <property type="entry name" value="POLY(A) RNA POLYMERASE"/>
    <property type="match status" value="1"/>
</dbReference>
<comment type="cofactor">
    <cofactor evidence="1">
        <name>Mn(2+)</name>
        <dbReference type="ChEBI" id="CHEBI:29035"/>
    </cofactor>
</comment>
<comment type="similarity">
    <text evidence="2">Belongs to the DNA polymerase type-B-like family.</text>
</comment>
<dbReference type="InterPro" id="IPR054708">
    <property type="entry name" value="MTPAP-like_central"/>
</dbReference>
<dbReference type="EC" id="2.7.7.19" evidence="3"/>
<reference evidence="9" key="1">
    <citation type="submission" date="2021-06" db="EMBL/GenBank/DDBJ databases">
        <authorList>
            <person name="Kallberg Y."/>
            <person name="Tangrot J."/>
            <person name="Rosling A."/>
        </authorList>
    </citation>
    <scope>NUCLEOTIDE SEQUENCE</scope>
    <source>
        <strain evidence="9">BR232B</strain>
    </source>
</reference>
<evidence type="ECO:0000259" key="7">
    <source>
        <dbReference type="Pfam" id="PF03828"/>
    </source>
</evidence>
<feature type="domain" description="PAP-associated" evidence="7">
    <location>
        <begin position="261"/>
        <end position="318"/>
    </location>
</feature>
<accession>A0A9N8Z4A6</accession>
<dbReference type="CDD" id="cd05402">
    <property type="entry name" value="NT_PAP_TUTase"/>
    <property type="match status" value="1"/>
</dbReference>
<dbReference type="Pfam" id="PF22600">
    <property type="entry name" value="MTPAP-like_central"/>
    <property type="match status" value="1"/>
</dbReference>
<name>A0A9N8Z4A6_9GLOM</name>
<feature type="domain" description="Poly(A) RNA polymerase mitochondrial-like central palm" evidence="8">
    <location>
        <begin position="67"/>
        <end position="202"/>
    </location>
</feature>
<dbReference type="InterPro" id="IPR045862">
    <property type="entry name" value="Trf4-like"/>
</dbReference>
<dbReference type="SUPFAM" id="SSF81301">
    <property type="entry name" value="Nucleotidyltransferase"/>
    <property type="match status" value="1"/>
</dbReference>
<evidence type="ECO:0000256" key="2">
    <source>
        <dbReference type="ARBA" id="ARBA00008593"/>
    </source>
</evidence>
<dbReference type="GO" id="GO:1990817">
    <property type="term" value="F:poly(A) RNA polymerase activity"/>
    <property type="evidence" value="ECO:0007669"/>
    <property type="project" value="UniProtKB-EC"/>
</dbReference>
<dbReference type="AlphaFoldDB" id="A0A9N8Z4A6"/>
<dbReference type="PANTHER" id="PTHR23092:SF15">
    <property type="entry name" value="INACTIVE NON-CANONICAL POLY(A) RNA POLYMERASE PROTEIN TRF4-2-RELATED"/>
    <property type="match status" value="1"/>
</dbReference>
<evidence type="ECO:0000313" key="10">
    <source>
        <dbReference type="Proteomes" id="UP000789739"/>
    </source>
</evidence>
<sequence>MKNTQDLFKDNDGFIPFDDSKNSQVNTNSRKRKRAELEVITVLTDEDYPWVPKNYDLSQFDHATELLNQELRAFVDYIMPTVEEKRMRKFIIKRIENVCEELWGESMVYAFGSFDTKLYLPTSDIDLVCFCSSYDAYKPDPTLNRLSRKLKNEDMCQGPPQSIARAKVPIIKCQERYSGISMDISFNNISGLESARVVKEYLNTVPALKELTIVIKHFLMLKNLHDAAFGGLGSYSIVIMVLHFLQLHPLIQKGYIKPEKNLGVLLIEFFEFYGNQFNYRDLVVSIRDGGKYYQKRDCQWTSLNFAQICLEDPAKPDNDVARATRNWYDIKKEFGLAYIDLTEKVANVQSTYFDEKSKGVSDDDFPLSILKSILHVPAEIRSSRERLHEAYSNGALQKALGVSQDEDFTDEFSETALRTKEEIIKRSFIKEIREVDNRLSNNYSSFRGRRSSGRDFDFLDLVGSTSTPRNNKRHKKNGSYNKYDLQNLPFVALSSEEENNASFW</sequence>
<dbReference type="Proteomes" id="UP000789739">
    <property type="component" value="Unassembled WGS sequence"/>
</dbReference>
<dbReference type="Gene3D" id="3.30.460.10">
    <property type="entry name" value="Beta Polymerase, domain 2"/>
    <property type="match status" value="1"/>
</dbReference>
<dbReference type="Pfam" id="PF03828">
    <property type="entry name" value="PAP_assoc"/>
    <property type="match status" value="1"/>
</dbReference>
<gene>
    <name evidence="9" type="ORF">PBRASI_LOCUS925</name>
</gene>
<dbReference type="Gene3D" id="1.10.1410.10">
    <property type="match status" value="1"/>
</dbReference>
<protein>
    <recommendedName>
        <fullName evidence="3">polynucleotide adenylyltransferase</fullName>
        <ecNumber evidence="3">2.7.7.19</ecNumber>
    </recommendedName>
</protein>
<keyword evidence="6" id="KW-0460">Magnesium</keyword>
<evidence type="ECO:0000256" key="3">
    <source>
        <dbReference type="ARBA" id="ARBA00012388"/>
    </source>
</evidence>
<evidence type="ECO:0000256" key="1">
    <source>
        <dbReference type="ARBA" id="ARBA00001936"/>
    </source>
</evidence>
<dbReference type="GO" id="GO:0010605">
    <property type="term" value="P:negative regulation of macromolecule metabolic process"/>
    <property type="evidence" value="ECO:0007669"/>
    <property type="project" value="UniProtKB-ARBA"/>
</dbReference>
<evidence type="ECO:0000259" key="8">
    <source>
        <dbReference type="Pfam" id="PF22600"/>
    </source>
</evidence>
<dbReference type="GO" id="GO:0031123">
    <property type="term" value="P:RNA 3'-end processing"/>
    <property type="evidence" value="ECO:0007669"/>
    <property type="project" value="TreeGrafter"/>
</dbReference>
<dbReference type="GO" id="GO:0031499">
    <property type="term" value="C:TRAMP complex"/>
    <property type="evidence" value="ECO:0007669"/>
    <property type="project" value="TreeGrafter"/>
</dbReference>
<evidence type="ECO:0000256" key="4">
    <source>
        <dbReference type="ARBA" id="ARBA00022679"/>
    </source>
</evidence>
<comment type="caution">
    <text evidence="9">The sequence shown here is derived from an EMBL/GenBank/DDBJ whole genome shotgun (WGS) entry which is preliminary data.</text>
</comment>
<keyword evidence="10" id="KW-1185">Reference proteome</keyword>
<dbReference type="GO" id="GO:0046872">
    <property type="term" value="F:metal ion binding"/>
    <property type="evidence" value="ECO:0007669"/>
    <property type="project" value="UniProtKB-KW"/>
</dbReference>
<organism evidence="9 10">
    <name type="scientific">Paraglomus brasilianum</name>
    <dbReference type="NCBI Taxonomy" id="144538"/>
    <lineage>
        <taxon>Eukaryota</taxon>
        <taxon>Fungi</taxon>
        <taxon>Fungi incertae sedis</taxon>
        <taxon>Mucoromycota</taxon>
        <taxon>Glomeromycotina</taxon>
        <taxon>Glomeromycetes</taxon>
        <taxon>Paraglomerales</taxon>
        <taxon>Paraglomeraceae</taxon>
        <taxon>Paraglomus</taxon>
    </lineage>
</organism>
<dbReference type="OrthoDB" id="273917at2759"/>
<proteinExistence type="inferred from homology"/>
<dbReference type="GO" id="GO:0003729">
    <property type="term" value="F:mRNA binding"/>
    <property type="evidence" value="ECO:0007669"/>
    <property type="project" value="TreeGrafter"/>
</dbReference>
<evidence type="ECO:0000256" key="6">
    <source>
        <dbReference type="ARBA" id="ARBA00022842"/>
    </source>
</evidence>
<dbReference type="InterPro" id="IPR043519">
    <property type="entry name" value="NT_sf"/>
</dbReference>